<comment type="caution">
    <text evidence="2">The sequence shown here is derived from an EMBL/GenBank/DDBJ whole genome shotgun (WGS) entry which is preliminary data.</text>
</comment>
<feature type="transmembrane region" description="Helical" evidence="1">
    <location>
        <begin position="54"/>
        <end position="77"/>
    </location>
</feature>
<keyword evidence="1" id="KW-0812">Transmembrane</keyword>
<evidence type="ECO:0000313" key="2">
    <source>
        <dbReference type="EMBL" id="KAG5179505.1"/>
    </source>
</evidence>
<feature type="transmembrane region" description="Helical" evidence="1">
    <location>
        <begin position="98"/>
        <end position="121"/>
    </location>
</feature>
<sequence>VVYQIQTQFASITGALLPQAYHTFLRWLDAVNFDLRWALPLGCAADLNFYQRLLMATLAPLAIGTLLFTPRVIVALIPRELPSRRLAARIRTKAARLAAADLKLFLVFTFVIFSGVSTIVLQTFACETLEGTGISYLRADYSMKCQTSEHSAYMVYAGFMILVYPIGIPALYAWVLRQHRKHADVLQHASSKAMSPLSRASAFLRKAYSQRADYWECVECVRRISLTGLLVFIAPGTPSQYAAACALSFGAIVIYELVRPHRLRADTCLYTLGGVITWGSTFLAAL</sequence>
<name>A0A835YQE5_9STRA</name>
<gene>
    <name evidence="2" type="ORF">JKP88DRAFT_326500</name>
</gene>
<organism evidence="2 3">
    <name type="scientific">Tribonema minus</name>
    <dbReference type="NCBI Taxonomy" id="303371"/>
    <lineage>
        <taxon>Eukaryota</taxon>
        <taxon>Sar</taxon>
        <taxon>Stramenopiles</taxon>
        <taxon>Ochrophyta</taxon>
        <taxon>PX clade</taxon>
        <taxon>Xanthophyceae</taxon>
        <taxon>Tribonematales</taxon>
        <taxon>Tribonemataceae</taxon>
        <taxon>Tribonema</taxon>
    </lineage>
</organism>
<keyword evidence="1" id="KW-1133">Transmembrane helix</keyword>
<reference evidence="2" key="1">
    <citation type="submission" date="2021-02" db="EMBL/GenBank/DDBJ databases">
        <title>First Annotated Genome of the Yellow-green Alga Tribonema minus.</title>
        <authorList>
            <person name="Mahan K.M."/>
        </authorList>
    </citation>
    <scope>NUCLEOTIDE SEQUENCE</scope>
    <source>
        <strain evidence="2">UTEX B ZZ1240</strain>
    </source>
</reference>
<dbReference type="OrthoDB" id="5950997at2759"/>
<accession>A0A835YQE5</accession>
<keyword evidence="1" id="KW-0472">Membrane</keyword>
<dbReference type="EMBL" id="JAFCMP010000457">
    <property type="protein sequence ID" value="KAG5179505.1"/>
    <property type="molecule type" value="Genomic_DNA"/>
</dbReference>
<dbReference type="PANTHER" id="PTHR11319:SF35">
    <property type="entry name" value="OUTER MEMBRANE PROTEIN PMPC-RELATED"/>
    <property type="match status" value="1"/>
</dbReference>
<feature type="non-terminal residue" evidence="2">
    <location>
        <position position="1"/>
    </location>
</feature>
<evidence type="ECO:0000256" key="1">
    <source>
        <dbReference type="SAM" id="Phobius"/>
    </source>
</evidence>
<protein>
    <submittedName>
        <fullName evidence="2">Uncharacterized protein</fullName>
    </submittedName>
</protein>
<feature type="transmembrane region" description="Helical" evidence="1">
    <location>
        <begin position="153"/>
        <end position="175"/>
    </location>
</feature>
<keyword evidence="3" id="KW-1185">Reference proteome</keyword>
<evidence type="ECO:0000313" key="3">
    <source>
        <dbReference type="Proteomes" id="UP000664859"/>
    </source>
</evidence>
<dbReference type="PANTHER" id="PTHR11319">
    <property type="entry name" value="G PROTEIN-COUPLED RECEPTOR-RELATED"/>
    <property type="match status" value="1"/>
</dbReference>
<feature type="non-terminal residue" evidence="2">
    <location>
        <position position="286"/>
    </location>
</feature>
<proteinExistence type="predicted"/>
<dbReference type="AlphaFoldDB" id="A0A835YQE5"/>
<dbReference type="Proteomes" id="UP000664859">
    <property type="component" value="Unassembled WGS sequence"/>
</dbReference>